<reference evidence="3" key="1">
    <citation type="submission" date="2021-03" db="EMBL/GenBank/DDBJ databases">
        <title>Leucobacter chromiisoli sp. nov., isolated from chromium-containing soil of chemical plant.</title>
        <authorList>
            <person name="Xu Z."/>
        </authorList>
    </citation>
    <scope>NUCLEOTIDE SEQUENCE</scope>
    <source>
        <strain evidence="3">K 70/01</strain>
    </source>
</reference>
<accession>A0A939QCG9</accession>
<evidence type="ECO:0000259" key="2">
    <source>
        <dbReference type="Pfam" id="PF01757"/>
    </source>
</evidence>
<feature type="transmembrane region" description="Helical" evidence="1">
    <location>
        <begin position="205"/>
        <end position="225"/>
    </location>
</feature>
<dbReference type="InterPro" id="IPR002656">
    <property type="entry name" value="Acyl_transf_3_dom"/>
</dbReference>
<protein>
    <submittedName>
        <fullName evidence="3">Acyltransferase family protein</fullName>
    </submittedName>
</protein>
<keyword evidence="4" id="KW-1185">Reference proteome</keyword>
<dbReference type="InterPro" id="IPR052734">
    <property type="entry name" value="Nod_factor_acetyltransferase"/>
</dbReference>
<keyword evidence="3" id="KW-0808">Transferase</keyword>
<dbReference type="Pfam" id="PF01757">
    <property type="entry name" value="Acyl_transf_3"/>
    <property type="match status" value="1"/>
</dbReference>
<feature type="transmembrane region" description="Helical" evidence="1">
    <location>
        <begin position="260"/>
        <end position="286"/>
    </location>
</feature>
<keyword evidence="1" id="KW-0472">Membrane</keyword>
<keyword evidence="3" id="KW-0012">Acyltransferase</keyword>
<dbReference type="EMBL" id="JAGFBF010000001">
    <property type="protein sequence ID" value="MBO2988593.1"/>
    <property type="molecule type" value="Genomic_DNA"/>
</dbReference>
<keyword evidence="1" id="KW-0812">Transmembrane</keyword>
<proteinExistence type="predicted"/>
<name>A0A939QCG9_9MICO</name>
<feature type="transmembrane region" description="Helical" evidence="1">
    <location>
        <begin position="293"/>
        <end position="314"/>
    </location>
</feature>
<feature type="transmembrane region" description="Helical" evidence="1">
    <location>
        <begin position="48"/>
        <end position="70"/>
    </location>
</feature>
<dbReference type="RefSeq" id="WP_208236059.1">
    <property type="nucleotide sequence ID" value="NZ_BAAAQU010000001.1"/>
</dbReference>
<feature type="transmembrane region" description="Helical" evidence="1">
    <location>
        <begin position="21"/>
        <end position="42"/>
    </location>
</feature>
<evidence type="ECO:0000256" key="1">
    <source>
        <dbReference type="SAM" id="Phobius"/>
    </source>
</evidence>
<feature type="domain" description="Acyltransferase 3" evidence="2">
    <location>
        <begin position="24"/>
        <end position="345"/>
    </location>
</feature>
<feature type="transmembrane region" description="Helical" evidence="1">
    <location>
        <begin position="326"/>
        <end position="347"/>
    </location>
</feature>
<evidence type="ECO:0000313" key="3">
    <source>
        <dbReference type="EMBL" id="MBO2988593.1"/>
    </source>
</evidence>
<feature type="transmembrane region" description="Helical" evidence="1">
    <location>
        <begin position="115"/>
        <end position="136"/>
    </location>
</feature>
<dbReference type="PANTHER" id="PTHR37312">
    <property type="entry name" value="MEMBRANE-BOUND ACYLTRANSFERASE YKRP-RELATED"/>
    <property type="match status" value="1"/>
</dbReference>
<organism evidence="3 4">
    <name type="scientific">Leucobacter tardus</name>
    <dbReference type="NCBI Taxonomy" id="501483"/>
    <lineage>
        <taxon>Bacteria</taxon>
        <taxon>Bacillati</taxon>
        <taxon>Actinomycetota</taxon>
        <taxon>Actinomycetes</taxon>
        <taxon>Micrococcales</taxon>
        <taxon>Microbacteriaceae</taxon>
        <taxon>Leucobacter</taxon>
    </lineage>
</organism>
<comment type="caution">
    <text evidence="3">The sequence shown here is derived from an EMBL/GenBank/DDBJ whole genome shotgun (WGS) entry which is preliminary data.</text>
</comment>
<sequence length="368" mass="39545">MTAETTHPDRAPEKPGAGGRVALWDNAKFLVIVLVVVGHLISTVRTETAFGFGLYAVIYLFHMPAMILLSGIFAKLETTPKAVVSTAQLLATWLVWEAIWAGIRQLGGERAIGDAFLVSPAWTLWFLVSLATMRILFPYIARLRHPLTCSVIIALLAGLSPEIGSEFSASRTLCLLPFFVLGWKLRSAGWSEQPWFARPSARVRAAAWAGLALIAAVFLLLPDLIDQWRIDTWLTWTDHYGALFADAPPLGFEPSHVVPLVAAGMGIRLALLAIAAGMTLALLLITPRGGSRITAWGAQTLSVYLLHGPIVWTLRHFGAVDAIGGLGVAGVAILVAIGIVLTIALAAGPIARAVSLVTTPRIGWLFTR</sequence>
<evidence type="ECO:0000313" key="4">
    <source>
        <dbReference type="Proteomes" id="UP000668403"/>
    </source>
</evidence>
<gene>
    <name evidence="3" type="ORF">J4H85_01075</name>
</gene>
<dbReference type="Proteomes" id="UP000668403">
    <property type="component" value="Unassembled WGS sequence"/>
</dbReference>
<dbReference type="GO" id="GO:0016747">
    <property type="term" value="F:acyltransferase activity, transferring groups other than amino-acyl groups"/>
    <property type="evidence" value="ECO:0007669"/>
    <property type="project" value="InterPro"/>
</dbReference>
<dbReference type="AlphaFoldDB" id="A0A939QCG9"/>
<dbReference type="PANTHER" id="PTHR37312:SF1">
    <property type="entry name" value="MEMBRANE-BOUND ACYLTRANSFERASE YKRP-RELATED"/>
    <property type="match status" value="1"/>
</dbReference>
<keyword evidence="1" id="KW-1133">Transmembrane helix</keyword>
<feature type="transmembrane region" description="Helical" evidence="1">
    <location>
        <begin position="82"/>
        <end position="103"/>
    </location>
</feature>